<reference evidence="2" key="1">
    <citation type="submission" date="2023-03" db="EMBL/GenBank/DDBJ databases">
        <title>Massive genome expansion in bonnet fungi (Mycena s.s.) driven by repeated elements and novel gene families across ecological guilds.</title>
        <authorList>
            <consortium name="Lawrence Berkeley National Laboratory"/>
            <person name="Harder C.B."/>
            <person name="Miyauchi S."/>
            <person name="Viragh M."/>
            <person name="Kuo A."/>
            <person name="Thoen E."/>
            <person name="Andreopoulos B."/>
            <person name="Lu D."/>
            <person name="Skrede I."/>
            <person name="Drula E."/>
            <person name="Henrissat B."/>
            <person name="Morin E."/>
            <person name="Kohler A."/>
            <person name="Barry K."/>
            <person name="LaButti K."/>
            <person name="Morin E."/>
            <person name="Salamov A."/>
            <person name="Lipzen A."/>
            <person name="Mereny Z."/>
            <person name="Hegedus B."/>
            <person name="Baldrian P."/>
            <person name="Stursova M."/>
            <person name="Weitz H."/>
            <person name="Taylor A."/>
            <person name="Grigoriev I.V."/>
            <person name="Nagy L.G."/>
            <person name="Martin F."/>
            <person name="Kauserud H."/>
        </authorList>
    </citation>
    <scope>NUCLEOTIDE SEQUENCE</scope>
    <source>
        <strain evidence="2">CBHHK067</strain>
    </source>
</reference>
<dbReference type="EMBL" id="JARKIE010000023">
    <property type="protein sequence ID" value="KAJ7699353.1"/>
    <property type="molecule type" value="Genomic_DNA"/>
</dbReference>
<sequence>MLLTAASMLLLYIMSHLSMKLHELIKMRGDVVATHKLGQQQVLDRKTFQDLGGPIELSIEHDPHHVGRPVNLQPMCLQIHNVLIEQGANKAIVEVPFLHRGEGMFLKSGQFTSMSCLSAGRIMMDSCGIWDGRNVGVVVLGLGHSDCKSIESMKI</sequence>
<dbReference type="AlphaFoldDB" id="A0AAD7DU15"/>
<evidence type="ECO:0000313" key="2">
    <source>
        <dbReference type="EMBL" id="KAJ7699353.1"/>
    </source>
</evidence>
<feature type="signal peptide" evidence="1">
    <location>
        <begin position="1"/>
        <end position="18"/>
    </location>
</feature>
<keyword evidence="1" id="KW-0732">Signal</keyword>
<name>A0AAD7DU15_MYCRO</name>
<dbReference type="Proteomes" id="UP001221757">
    <property type="component" value="Unassembled WGS sequence"/>
</dbReference>
<accession>A0AAD7DU15</accession>
<feature type="chain" id="PRO_5042157552" evidence="1">
    <location>
        <begin position="19"/>
        <end position="155"/>
    </location>
</feature>
<gene>
    <name evidence="2" type="ORF">B0H17DRAFT_1129402</name>
</gene>
<keyword evidence="3" id="KW-1185">Reference proteome</keyword>
<comment type="caution">
    <text evidence="2">The sequence shown here is derived from an EMBL/GenBank/DDBJ whole genome shotgun (WGS) entry which is preliminary data.</text>
</comment>
<protein>
    <submittedName>
        <fullName evidence="2">Uncharacterized protein</fullName>
    </submittedName>
</protein>
<evidence type="ECO:0000256" key="1">
    <source>
        <dbReference type="SAM" id="SignalP"/>
    </source>
</evidence>
<organism evidence="2 3">
    <name type="scientific">Mycena rosella</name>
    <name type="common">Pink bonnet</name>
    <name type="synonym">Agaricus rosellus</name>
    <dbReference type="NCBI Taxonomy" id="1033263"/>
    <lineage>
        <taxon>Eukaryota</taxon>
        <taxon>Fungi</taxon>
        <taxon>Dikarya</taxon>
        <taxon>Basidiomycota</taxon>
        <taxon>Agaricomycotina</taxon>
        <taxon>Agaricomycetes</taxon>
        <taxon>Agaricomycetidae</taxon>
        <taxon>Agaricales</taxon>
        <taxon>Marasmiineae</taxon>
        <taxon>Mycenaceae</taxon>
        <taxon>Mycena</taxon>
    </lineage>
</organism>
<evidence type="ECO:0000313" key="3">
    <source>
        <dbReference type="Proteomes" id="UP001221757"/>
    </source>
</evidence>
<proteinExistence type="predicted"/>